<keyword evidence="5" id="KW-0808">Transferase</keyword>
<dbReference type="PANTHER" id="PTHR12510:SF4">
    <property type="entry name" value="GAMMA-GLUTAMYLAMINECYCLOTRANSFERASE"/>
    <property type="match status" value="1"/>
</dbReference>
<proteinExistence type="inferred from homology"/>
<dbReference type="InterPro" id="IPR009288">
    <property type="entry name" value="AIG2-like_dom"/>
</dbReference>
<evidence type="ECO:0000313" key="5">
    <source>
        <dbReference type="EMBL" id="QJA05774.1"/>
    </source>
</evidence>
<dbReference type="KEGG" id="tmai:FVE67_02705"/>
<name>A0A6H1WRJ2_9BACT</name>
<evidence type="ECO:0000256" key="2">
    <source>
        <dbReference type="PIRSR" id="PIRSR639126-1"/>
    </source>
</evidence>
<gene>
    <name evidence="5" type="ORF">FVE67_02705</name>
</gene>
<organism evidence="5 6">
    <name type="scientific">Thermosulfurimonas marina</name>
    <dbReference type="NCBI Taxonomy" id="2047767"/>
    <lineage>
        <taxon>Bacteria</taxon>
        <taxon>Pseudomonadati</taxon>
        <taxon>Thermodesulfobacteriota</taxon>
        <taxon>Thermodesulfobacteria</taxon>
        <taxon>Thermodesulfobacteriales</taxon>
        <taxon>Thermodesulfobacteriaceae</taxon>
        <taxon>Thermosulfurimonas</taxon>
    </lineage>
</organism>
<evidence type="ECO:0000259" key="4">
    <source>
        <dbReference type="Pfam" id="PF06094"/>
    </source>
</evidence>
<dbReference type="RefSeq" id="WP_168719134.1">
    <property type="nucleotide sequence ID" value="NZ_CP042909.1"/>
</dbReference>
<protein>
    <recommendedName>
        <fullName evidence="3">Gamma-glutamylcyclotransferase family protein</fullName>
    </recommendedName>
</protein>
<dbReference type="GO" id="GO:0061929">
    <property type="term" value="F:gamma-glutamylaminecyclotransferase activity"/>
    <property type="evidence" value="ECO:0007669"/>
    <property type="project" value="InterPro"/>
</dbReference>
<evidence type="ECO:0000256" key="1">
    <source>
        <dbReference type="ARBA" id="ARBA00008861"/>
    </source>
</evidence>
<dbReference type="InterPro" id="IPR039126">
    <property type="entry name" value="GGACT"/>
</dbReference>
<feature type="active site" description="Proton acceptor" evidence="2">
    <location>
        <position position="72"/>
    </location>
</feature>
<dbReference type="Proteomes" id="UP000501253">
    <property type="component" value="Chromosome"/>
</dbReference>
<dbReference type="SUPFAM" id="SSF110857">
    <property type="entry name" value="Gamma-glutamyl cyclotransferase-like"/>
    <property type="match status" value="1"/>
</dbReference>
<dbReference type="PANTHER" id="PTHR12510">
    <property type="entry name" value="TROPONIN C-AKIN-1 PROTEIN"/>
    <property type="match status" value="1"/>
</dbReference>
<dbReference type="CDD" id="cd06661">
    <property type="entry name" value="GGCT_like"/>
    <property type="match status" value="1"/>
</dbReference>
<evidence type="ECO:0000256" key="3">
    <source>
        <dbReference type="RuleBase" id="RU367036"/>
    </source>
</evidence>
<evidence type="ECO:0000313" key="6">
    <source>
        <dbReference type="Proteomes" id="UP000501253"/>
    </source>
</evidence>
<dbReference type="Pfam" id="PF06094">
    <property type="entry name" value="GGACT"/>
    <property type="match status" value="1"/>
</dbReference>
<dbReference type="GO" id="GO:0005829">
    <property type="term" value="C:cytosol"/>
    <property type="evidence" value="ECO:0007669"/>
    <property type="project" value="TreeGrafter"/>
</dbReference>
<comment type="similarity">
    <text evidence="1 3">Belongs to the gamma-glutamylcyclotransferase family.</text>
</comment>
<dbReference type="EMBL" id="CP042909">
    <property type="protein sequence ID" value="QJA05774.1"/>
    <property type="molecule type" value="Genomic_DNA"/>
</dbReference>
<dbReference type="InterPro" id="IPR036568">
    <property type="entry name" value="GGCT-like_sf"/>
</dbReference>
<keyword evidence="6" id="KW-1185">Reference proteome</keyword>
<accession>A0A6H1WRJ2</accession>
<sequence length="118" mass="13516">MPILFVYGTLRRGQPLHGLLRGASLMGEGWVEGFALYDLGDYPAARPWEKGRIWGELYAVPEELLPLLDQVEDEYRRETVLVECSSGAKIPAQMYVYRDPLPESQRLLSERWERSSSS</sequence>
<feature type="domain" description="Gamma-glutamylcyclotransferase AIG2-like" evidence="4">
    <location>
        <begin position="4"/>
        <end position="113"/>
    </location>
</feature>
<dbReference type="Gene3D" id="3.10.490.10">
    <property type="entry name" value="Gamma-glutamyl cyclotransferase-like"/>
    <property type="match status" value="1"/>
</dbReference>
<dbReference type="GO" id="GO:0016740">
    <property type="term" value="F:transferase activity"/>
    <property type="evidence" value="ECO:0007669"/>
    <property type="project" value="UniProtKB-KW"/>
</dbReference>
<dbReference type="AlphaFoldDB" id="A0A6H1WRJ2"/>
<reference evidence="5 6" key="1">
    <citation type="submission" date="2019-08" db="EMBL/GenBank/DDBJ databases">
        <title>Complete genome sequence of Thermosulfurimonas marina SU872T, an anaerobic thermophilic chemolithoautotrophic bacterium isolated from a shallow marine hydrothermal vent.</title>
        <authorList>
            <person name="Allioux M."/>
            <person name="Jebbar M."/>
            <person name="Slobodkina G."/>
            <person name="Slobodkin A."/>
            <person name="Moalic Y."/>
            <person name="Frolova A."/>
            <person name="Shao Z."/>
            <person name="Alain K."/>
        </authorList>
    </citation>
    <scope>NUCLEOTIDE SEQUENCE [LARGE SCALE GENOMIC DNA]</scope>
    <source>
        <strain evidence="5 6">SU872</strain>
    </source>
</reference>
<dbReference type="InterPro" id="IPR013024">
    <property type="entry name" value="GGCT-like"/>
</dbReference>